<organism evidence="5 6">
    <name type="scientific">SAR324 cluster bacterium</name>
    <dbReference type="NCBI Taxonomy" id="2024889"/>
    <lineage>
        <taxon>Bacteria</taxon>
        <taxon>Deltaproteobacteria</taxon>
        <taxon>SAR324 cluster</taxon>
    </lineage>
</organism>
<sequence length="451" mass="51533">MTLEELKSLFLGYCRKEDGAPDKQLFGLEYENFVMVPNNDDGEECFHPLPVEGESGVFRVLENLVELTKNSDDPLEKVYEKDMLLALISPAGSKITVEPGGQIELSDAPRKSLLDAYNSLQDYLKLLEKAVSDFKGKLLFQGVQPVHSLDTLPFFPKTRYRIMFQHMLKTGTLGQWMMKGSSGVQVSIDYASLEDLQRKFIFLNRLSPFLTAMFANSPLNAGSPCGFLSYRSHIWENTDNSRCGLPEIFLRDNFRLEDYINWSLKAAPYHLMREGEVVETTDWNFKQLLEGKHPDLIITPEDWEDHLGMLFPDIRIKNILEVRVVDSVPPKYTMAIPALIGTLLYNESAFSYAQSLLMDLPQDEFQLYKKAVAKDALQAEVNQTNFAKTGRKLAEIALQELGSKDENWFLPFFEEFTKEGRSPANETLDQFRECGEDPDKWLAKVLNNPDY</sequence>
<gene>
    <name evidence="5" type="ORF">DSY97_00050</name>
</gene>
<dbReference type="GO" id="GO:0006750">
    <property type="term" value="P:glutathione biosynthetic process"/>
    <property type="evidence" value="ECO:0007669"/>
    <property type="project" value="UniProtKB-UniRule"/>
</dbReference>
<comment type="caution">
    <text evidence="5">The sequence shown here is derived from an EMBL/GenBank/DDBJ whole genome shotgun (WGS) entry which is preliminary data.</text>
</comment>
<protein>
    <recommendedName>
        <fullName evidence="4">Glutamate--cysteine ligase</fullName>
        <ecNumber evidence="4">6.3.2.2</ecNumber>
    </recommendedName>
</protein>
<comment type="catalytic activity">
    <reaction evidence="4">
        <text>L-cysteine + L-glutamate + ATP = gamma-L-glutamyl-L-cysteine + ADP + phosphate + H(+)</text>
        <dbReference type="Rhea" id="RHEA:13285"/>
        <dbReference type="ChEBI" id="CHEBI:15378"/>
        <dbReference type="ChEBI" id="CHEBI:29985"/>
        <dbReference type="ChEBI" id="CHEBI:30616"/>
        <dbReference type="ChEBI" id="CHEBI:35235"/>
        <dbReference type="ChEBI" id="CHEBI:43474"/>
        <dbReference type="ChEBI" id="CHEBI:58173"/>
        <dbReference type="ChEBI" id="CHEBI:456216"/>
        <dbReference type="EC" id="6.3.2.2"/>
    </reaction>
</comment>
<evidence type="ECO:0000256" key="3">
    <source>
        <dbReference type="ARBA" id="ARBA00022840"/>
    </source>
</evidence>
<dbReference type="PANTHER" id="PTHR34378:SF1">
    <property type="entry name" value="GLUTAMATE--CYSTEINE LIGASE, CHLOROPLASTIC"/>
    <property type="match status" value="1"/>
</dbReference>
<dbReference type="InterPro" id="IPR035434">
    <property type="entry name" value="GCL_bact_plant"/>
</dbReference>
<dbReference type="InterPro" id="IPR006336">
    <property type="entry name" value="GCS2"/>
</dbReference>
<keyword evidence="1 4" id="KW-0436">Ligase</keyword>
<evidence type="ECO:0000313" key="5">
    <source>
        <dbReference type="EMBL" id="RTZ81917.1"/>
    </source>
</evidence>
<accession>A0A432GDL2</accession>
<comment type="function">
    <text evidence="4">Catalyzes the synthesis of gamma-glutamylcysteine (gamma-GC).</text>
</comment>
<dbReference type="GO" id="GO:0004357">
    <property type="term" value="F:glutamate-cysteine ligase activity"/>
    <property type="evidence" value="ECO:0007669"/>
    <property type="project" value="UniProtKB-UniRule"/>
</dbReference>
<dbReference type="PIRSF" id="PIRSF017901">
    <property type="entry name" value="GCL"/>
    <property type="match status" value="1"/>
</dbReference>
<proteinExistence type="inferred from homology"/>
<dbReference type="GO" id="GO:0005524">
    <property type="term" value="F:ATP binding"/>
    <property type="evidence" value="ECO:0007669"/>
    <property type="project" value="UniProtKB-UniRule"/>
</dbReference>
<comment type="similarity">
    <text evidence="4">Belongs to the glutamate--cysteine ligase type 2 family. EgtA subfamily.</text>
</comment>
<reference evidence="5 6" key="1">
    <citation type="submission" date="2018-06" db="EMBL/GenBank/DDBJ databases">
        <title>Combined omics and stable isotope probing to characterize newly discovered Mariana Back-Arc vent microbial communities.</title>
        <authorList>
            <person name="Trembath-Reichert E."/>
            <person name="Huber J.A."/>
        </authorList>
    </citation>
    <scope>NUCLEOTIDE SEQUENCE [LARGE SCALE GENOMIC DNA]</scope>
    <source>
        <strain evidence="5">MAG 63_1</strain>
    </source>
</reference>
<dbReference type="InterPro" id="IPR014746">
    <property type="entry name" value="Gln_synth/guanido_kin_cat_dom"/>
</dbReference>
<evidence type="ECO:0000313" key="6">
    <source>
        <dbReference type="Proteomes" id="UP000286801"/>
    </source>
</evidence>
<evidence type="ECO:0000256" key="4">
    <source>
        <dbReference type="PIRNR" id="PIRNR017901"/>
    </source>
</evidence>
<dbReference type="SUPFAM" id="SSF55931">
    <property type="entry name" value="Glutamine synthetase/guanido kinase"/>
    <property type="match status" value="1"/>
</dbReference>
<dbReference type="EC" id="6.3.2.2" evidence="4"/>
<keyword evidence="3 4" id="KW-0067">ATP-binding</keyword>
<evidence type="ECO:0000256" key="2">
    <source>
        <dbReference type="ARBA" id="ARBA00022741"/>
    </source>
</evidence>
<dbReference type="Proteomes" id="UP000286801">
    <property type="component" value="Unassembled WGS sequence"/>
</dbReference>
<dbReference type="EMBL" id="QNZL01000002">
    <property type="protein sequence ID" value="RTZ81917.1"/>
    <property type="molecule type" value="Genomic_DNA"/>
</dbReference>
<keyword evidence="2 4" id="KW-0547">Nucleotide-binding</keyword>
<dbReference type="AlphaFoldDB" id="A0A432GDL2"/>
<name>A0A432GDL2_9DELT</name>
<dbReference type="Pfam" id="PF04107">
    <property type="entry name" value="GCS2"/>
    <property type="match status" value="1"/>
</dbReference>
<dbReference type="PANTHER" id="PTHR34378">
    <property type="entry name" value="GLUTAMATE--CYSTEINE LIGASE, CHLOROPLASTIC"/>
    <property type="match status" value="1"/>
</dbReference>
<evidence type="ECO:0000256" key="1">
    <source>
        <dbReference type="ARBA" id="ARBA00022598"/>
    </source>
</evidence>
<dbReference type="Gene3D" id="3.30.590.20">
    <property type="match status" value="1"/>
</dbReference>